<proteinExistence type="predicted"/>
<protein>
    <submittedName>
        <fullName evidence="2">Hypothethical protein</fullName>
    </submittedName>
</protein>
<feature type="compositionally biased region" description="Basic and acidic residues" evidence="1">
    <location>
        <begin position="212"/>
        <end position="226"/>
    </location>
</feature>
<gene>
    <name evidence="2" type="ORF">RUN39_v1_140060</name>
</gene>
<feature type="compositionally biased region" description="Acidic residues" evidence="1">
    <location>
        <begin position="200"/>
        <end position="210"/>
    </location>
</feature>
<organism evidence="2">
    <name type="scientific">Ralstonia solanacearum</name>
    <name type="common">Pseudomonas solanacearum</name>
    <dbReference type="NCBI Taxonomy" id="305"/>
    <lineage>
        <taxon>Bacteria</taxon>
        <taxon>Pseudomonadati</taxon>
        <taxon>Pseudomonadota</taxon>
        <taxon>Betaproteobacteria</taxon>
        <taxon>Burkholderiales</taxon>
        <taxon>Burkholderiaceae</taxon>
        <taxon>Ralstonia</taxon>
        <taxon>Ralstonia solanacearum species complex</taxon>
    </lineage>
</organism>
<evidence type="ECO:0000313" key="2">
    <source>
        <dbReference type="EMBL" id="CUV11488.1"/>
    </source>
</evidence>
<sequence length="226" mass="24820">MHKERPSDLTRNIRAAMGRKQVRFAEQATVGIDQDAPGRLSRFMGRSHRRTFSIDHRDAAFASGAKPPKLERPDTLRDAGNQRLIGIGKVVERLEKLIEGKRDGRAIRAMVERGEIPYLVRTQDMVAQGLTDADVPDILARYREFNDPEVRHWLDSQPRPSAAAAPDAESGAASDAESDAALEAGARARAESIMISDYEPQSDSDSESESGSDIHSEAGSEARTAR</sequence>
<name>A0A0S4TN24_RALSL</name>
<dbReference type="AlphaFoldDB" id="A0A0S4TN24"/>
<evidence type="ECO:0000256" key="1">
    <source>
        <dbReference type="SAM" id="MobiDB-lite"/>
    </source>
</evidence>
<feature type="compositionally biased region" description="Low complexity" evidence="1">
    <location>
        <begin position="158"/>
        <end position="187"/>
    </location>
</feature>
<dbReference type="EMBL" id="LN899819">
    <property type="protein sequence ID" value="CUV11488.1"/>
    <property type="molecule type" value="Genomic_DNA"/>
</dbReference>
<reference evidence="2" key="1">
    <citation type="submission" date="2015-10" db="EMBL/GenBank/DDBJ databases">
        <authorList>
            <person name="Gilbert D.G."/>
        </authorList>
    </citation>
    <scope>NUCLEOTIDE SEQUENCE</scope>
    <source>
        <strain evidence="2">Phyl III-seqv23</strain>
    </source>
</reference>
<dbReference type="PATRIC" id="fig|305.106.peg.3188"/>
<feature type="region of interest" description="Disordered" evidence="1">
    <location>
        <begin position="152"/>
        <end position="226"/>
    </location>
</feature>
<accession>A0A0S4TN24</accession>